<accession>A0AAD7DG13</accession>
<organism evidence="2 3">
    <name type="scientific">Mycena rosella</name>
    <name type="common">Pink bonnet</name>
    <name type="synonym">Agaricus rosellus</name>
    <dbReference type="NCBI Taxonomy" id="1033263"/>
    <lineage>
        <taxon>Eukaryota</taxon>
        <taxon>Fungi</taxon>
        <taxon>Dikarya</taxon>
        <taxon>Basidiomycota</taxon>
        <taxon>Agaricomycotina</taxon>
        <taxon>Agaricomycetes</taxon>
        <taxon>Agaricomycetidae</taxon>
        <taxon>Agaricales</taxon>
        <taxon>Marasmiineae</taxon>
        <taxon>Mycenaceae</taxon>
        <taxon>Mycena</taxon>
    </lineage>
</organism>
<evidence type="ECO:0000256" key="1">
    <source>
        <dbReference type="SAM" id="MobiDB-lite"/>
    </source>
</evidence>
<evidence type="ECO:0000313" key="2">
    <source>
        <dbReference type="EMBL" id="KAJ7690518.1"/>
    </source>
</evidence>
<name>A0AAD7DG13_MYCRO</name>
<dbReference type="EMBL" id="JARKIE010000064">
    <property type="protein sequence ID" value="KAJ7690518.1"/>
    <property type="molecule type" value="Genomic_DNA"/>
</dbReference>
<protein>
    <submittedName>
        <fullName evidence="2">Uncharacterized protein</fullName>
    </submittedName>
</protein>
<dbReference type="Proteomes" id="UP001221757">
    <property type="component" value="Unassembled WGS sequence"/>
</dbReference>
<keyword evidence="3" id="KW-1185">Reference proteome</keyword>
<dbReference type="AlphaFoldDB" id="A0AAD7DG13"/>
<reference evidence="2" key="1">
    <citation type="submission" date="2023-03" db="EMBL/GenBank/DDBJ databases">
        <title>Massive genome expansion in bonnet fungi (Mycena s.s.) driven by repeated elements and novel gene families across ecological guilds.</title>
        <authorList>
            <consortium name="Lawrence Berkeley National Laboratory"/>
            <person name="Harder C.B."/>
            <person name="Miyauchi S."/>
            <person name="Viragh M."/>
            <person name="Kuo A."/>
            <person name="Thoen E."/>
            <person name="Andreopoulos B."/>
            <person name="Lu D."/>
            <person name="Skrede I."/>
            <person name="Drula E."/>
            <person name="Henrissat B."/>
            <person name="Morin E."/>
            <person name="Kohler A."/>
            <person name="Barry K."/>
            <person name="LaButti K."/>
            <person name="Morin E."/>
            <person name="Salamov A."/>
            <person name="Lipzen A."/>
            <person name="Mereny Z."/>
            <person name="Hegedus B."/>
            <person name="Baldrian P."/>
            <person name="Stursova M."/>
            <person name="Weitz H."/>
            <person name="Taylor A."/>
            <person name="Grigoriev I.V."/>
            <person name="Nagy L.G."/>
            <person name="Martin F."/>
            <person name="Kauserud H."/>
        </authorList>
    </citation>
    <scope>NUCLEOTIDE SEQUENCE</scope>
    <source>
        <strain evidence="2">CBHHK067</strain>
    </source>
</reference>
<feature type="compositionally biased region" description="Polar residues" evidence="1">
    <location>
        <begin position="94"/>
        <end position="108"/>
    </location>
</feature>
<sequence length="253" mass="26695">MKTSHAPPSISGARLRAGISSEHRNTVLRRPPYIRRFGPAQRSSTRARVRTHSRISKSIILRATYALPAAATSSRPLRHVPIPSHLAPTDPETCPTSLQTPSIQSSPHAQAEGRRAPPHAPMRSCPSYSHPLRFALAVPSSASPSVPTPSCLRGRRMPSRACVFLRGAGRVAQGCGGACVRAACAGGSSAHGDGRGRECVFLTVDAGAGIIVGPDLDSTDMCSREVGRTRRGTEEETEIRAAGMGIGTGRVVE</sequence>
<feature type="region of interest" description="Disordered" evidence="1">
    <location>
        <begin position="72"/>
        <end position="124"/>
    </location>
</feature>
<proteinExistence type="predicted"/>
<gene>
    <name evidence="2" type="ORF">B0H17DRAFT_589301</name>
</gene>
<comment type="caution">
    <text evidence="2">The sequence shown here is derived from an EMBL/GenBank/DDBJ whole genome shotgun (WGS) entry which is preliminary data.</text>
</comment>
<evidence type="ECO:0000313" key="3">
    <source>
        <dbReference type="Proteomes" id="UP001221757"/>
    </source>
</evidence>